<evidence type="ECO:0000313" key="2">
    <source>
        <dbReference type="Proteomes" id="UP000323300"/>
    </source>
</evidence>
<dbReference type="Proteomes" id="UP000323300">
    <property type="component" value="Unassembled WGS sequence"/>
</dbReference>
<protein>
    <submittedName>
        <fullName evidence="1">Uncharacterized protein</fullName>
    </submittedName>
</protein>
<dbReference type="EMBL" id="FOSL01000008">
    <property type="protein sequence ID" value="SFK57614.1"/>
    <property type="molecule type" value="Genomic_DNA"/>
</dbReference>
<accession>A0A1I4AMK2</accession>
<gene>
    <name evidence="1" type="ORF">SAMN04488498_108166</name>
</gene>
<evidence type="ECO:0000313" key="1">
    <source>
        <dbReference type="EMBL" id="SFK57614.1"/>
    </source>
</evidence>
<reference evidence="1 2" key="1">
    <citation type="submission" date="2016-10" db="EMBL/GenBank/DDBJ databases">
        <authorList>
            <person name="Varghese N."/>
            <person name="Submissions S."/>
        </authorList>
    </citation>
    <scope>NUCLEOTIDE SEQUENCE [LARGE SCALE GENOMIC DNA]</scope>
    <source>
        <strain evidence="1 2">DSM 21822</strain>
    </source>
</reference>
<dbReference type="RefSeq" id="WP_188130433.1">
    <property type="nucleotide sequence ID" value="NZ_BSPE01000048.1"/>
</dbReference>
<proteinExistence type="predicted"/>
<sequence length="49" mass="5285">MLARRFTIVCLITALFGLFFALLVAEAGRSDRHRGIAAPCAFSCSTPRG</sequence>
<dbReference type="AlphaFoldDB" id="A0A1I4AMK2"/>
<organism evidence="1 2">
    <name type="scientific">Neomesorhizobium albiziae</name>
    <dbReference type="NCBI Taxonomy" id="335020"/>
    <lineage>
        <taxon>Bacteria</taxon>
        <taxon>Pseudomonadati</taxon>
        <taxon>Pseudomonadota</taxon>
        <taxon>Alphaproteobacteria</taxon>
        <taxon>Hyphomicrobiales</taxon>
        <taxon>Phyllobacteriaceae</taxon>
        <taxon>Neomesorhizobium</taxon>
    </lineage>
</organism>
<keyword evidence="2" id="KW-1185">Reference proteome</keyword>
<name>A0A1I4AMK2_9HYPH</name>